<dbReference type="EMBL" id="AUVB01000018">
    <property type="protein sequence ID" value="KGE04783.1"/>
    <property type="molecule type" value="Genomic_DNA"/>
</dbReference>
<sequence length="37" mass="4248">MYQHGLDARSWMTNRYTVDTAPGKHRGRPSLCAYPPL</sequence>
<keyword evidence="2" id="KW-1185">Reference proteome</keyword>
<name>A0A095VUN0_9GAMM</name>
<evidence type="ECO:0000313" key="1">
    <source>
        <dbReference type="EMBL" id="KGE04783.1"/>
    </source>
</evidence>
<reference evidence="1 2" key="1">
    <citation type="journal article" date="2014" name="Genome Announc.">
        <title>Genome Sequence of Gammaproteobacterial Pseudohaliea rubra Type Strain DSM 19751, Isolated from Coastal Seawater of the Mediterranean Sea.</title>
        <authorList>
            <person name="Spring S."/>
            <person name="Fiebig A."/>
            <person name="Riedel T."/>
            <person name="Goker M."/>
            <person name="Klenk H.P."/>
        </authorList>
    </citation>
    <scope>NUCLEOTIDE SEQUENCE [LARGE SCALE GENOMIC DNA]</scope>
    <source>
        <strain evidence="1 2">DSM 19751</strain>
    </source>
</reference>
<protein>
    <submittedName>
        <fullName evidence="1">Uncharacterized protein</fullName>
    </submittedName>
</protein>
<gene>
    <name evidence="1" type="ORF">HRUBRA_00661</name>
</gene>
<comment type="caution">
    <text evidence="1">The sequence shown here is derived from an EMBL/GenBank/DDBJ whole genome shotgun (WGS) entry which is preliminary data.</text>
</comment>
<evidence type="ECO:0000313" key="2">
    <source>
        <dbReference type="Proteomes" id="UP000029640"/>
    </source>
</evidence>
<dbReference type="Proteomes" id="UP000029640">
    <property type="component" value="Unassembled WGS sequence"/>
</dbReference>
<accession>A0A095VUN0</accession>
<dbReference type="HOGENOM" id="CLU_3344375_0_0_6"/>
<proteinExistence type="predicted"/>
<organism evidence="1 2">
    <name type="scientific">Pseudohaliea rubra DSM 19751</name>
    <dbReference type="NCBI Taxonomy" id="1265313"/>
    <lineage>
        <taxon>Bacteria</taxon>
        <taxon>Pseudomonadati</taxon>
        <taxon>Pseudomonadota</taxon>
        <taxon>Gammaproteobacteria</taxon>
        <taxon>Cellvibrionales</taxon>
        <taxon>Halieaceae</taxon>
        <taxon>Pseudohaliea</taxon>
    </lineage>
</organism>
<dbReference type="AlphaFoldDB" id="A0A095VUN0"/>